<dbReference type="AlphaFoldDB" id="A0A0F8YQE8"/>
<gene>
    <name evidence="1" type="ORF">LCGC14_2791170</name>
</gene>
<comment type="caution">
    <text evidence="1">The sequence shown here is derived from an EMBL/GenBank/DDBJ whole genome shotgun (WGS) entry which is preliminary data.</text>
</comment>
<proteinExistence type="predicted"/>
<name>A0A0F8YQE8_9ZZZZ</name>
<dbReference type="EMBL" id="LAZR01052119">
    <property type="protein sequence ID" value="KKK83658.1"/>
    <property type="molecule type" value="Genomic_DNA"/>
</dbReference>
<sequence>MTMTVGELIKELRKHPRGAFVGWQDHDAEETEISAHVTIVCEFDEEDSFDPEYCKGIGVVLRG</sequence>
<reference evidence="1" key="1">
    <citation type="journal article" date="2015" name="Nature">
        <title>Complex archaea that bridge the gap between prokaryotes and eukaryotes.</title>
        <authorList>
            <person name="Spang A."/>
            <person name="Saw J.H."/>
            <person name="Jorgensen S.L."/>
            <person name="Zaremba-Niedzwiedzka K."/>
            <person name="Martijn J."/>
            <person name="Lind A.E."/>
            <person name="van Eijk R."/>
            <person name="Schleper C."/>
            <person name="Guy L."/>
            <person name="Ettema T.J."/>
        </authorList>
    </citation>
    <scope>NUCLEOTIDE SEQUENCE</scope>
</reference>
<organism evidence="1">
    <name type="scientific">marine sediment metagenome</name>
    <dbReference type="NCBI Taxonomy" id="412755"/>
    <lineage>
        <taxon>unclassified sequences</taxon>
        <taxon>metagenomes</taxon>
        <taxon>ecological metagenomes</taxon>
    </lineage>
</organism>
<accession>A0A0F8YQE8</accession>
<evidence type="ECO:0000313" key="1">
    <source>
        <dbReference type="EMBL" id="KKK83658.1"/>
    </source>
</evidence>
<protein>
    <submittedName>
        <fullName evidence="1">Uncharacterized protein</fullName>
    </submittedName>
</protein>